<evidence type="ECO:0000313" key="2">
    <source>
        <dbReference type="EMBL" id="PCH40654.1"/>
    </source>
</evidence>
<accession>A0A2H3JVB0</accession>
<proteinExistence type="predicted"/>
<dbReference type="Proteomes" id="UP000218811">
    <property type="component" value="Unassembled WGS sequence"/>
</dbReference>
<protein>
    <submittedName>
        <fullName evidence="2">Uncharacterized protein</fullName>
    </submittedName>
</protein>
<evidence type="ECO:0000256" key="1">
    <source>
        <dbReference type="SAM" id="MobiDB-lite"/>
    </source>
</evidence>
<name>A0A2H3JVB0_WOLCO</name>
<reference evidence="2 3" key="1">
    <citation type="journal article" date="2012" name="Science">
        <title>The Paleozoic origin of enzymatic lignin decomposition reconstructed from 31 fungal genomes.</title>
        <authorList>
            <person name="Floudas D."/>
            <person name="Binder M."/>
            <person name="Riley R."/>
            <person name="Barry K."/>
            <person name="Blanchette R.A."/>
            <person name="Henrissat B."/>
            <person name="Martinez A.T."/>
            <person name="Otillar R."/>
            <person name="Spatafora J.W."/>
            <person name="Yadav J.S."/>
            <person name="Aerts A."/>
            <person name="Benoit I."/>
            <person name="Boyd A."/>
            <person name="Carlson A."/>
            <person name="Copeland A."/>
            <person name="Coutinho P.M."/>
            <person name="de Vries R.P."/>
            <person name="Ferreira P."/>
            <person name="Findley K."/>
            <person name="Foster B."/>
            <person name="Gaskell J."/>
            <person name="Glotzer D."/>
            <person name="Gorecki P."/>
            <person name="Heitman J."/>
            <person name="Hesse C."/>
            <person name="Hori C."/>
            <person name="Igarashi K."/>
            <person name="Jurgens J.A."/>
            <person name="Kallen N."/>
            <person name="Kersten P."/>
            <person name="Kohler A."/>
            <person name="Kuees U."/>
            <person name="Kumar T.K.A."/>
            <person name="Kuo A."/>
            <person name="LaButti K."/>
            <person name="Larrondo L.F."/>
            <person name="Lindquist E."/>
            <person name="Ling A."/>
            <person name="Lombard V."/>
            <person name="Lucas S."/>
            <person name="Lundell T."/>
            <person name="Martin R."/>
            <person name="McLaughlin D.J."/>
            <person name="Morgenstern I."/>
            <person name="Morin E."/>
            <person name="Murat C."/>
            <person name="Nagy L.G."/>
            <person name="Nolan M."/>
            <person name="Ohm R.A."/>
            <person name="Patyshakuliyeva A."/>
            <person name="Rokas A."/>
            <person name="Ruiz-Duenas F.J."/>
            <person name="Sabat G."/>
            <person name="Salamov A."/>
            <person name="Samejima M."/>
            <person name="Schmutz J."/>
            <person name="Slot J.C."/>
            <person name="St John F."/>
            <person name="Stenlid J."/>
            <person name="Sun H."/>
            <person name="Sun S."/>
            <person name="Syed K."/>
            <person name="Tsang A."/>
            <person name="Wiebenga A."/>
            <person name="Young D."/>
            <person name="Pisabarro A."/>
            <person name="Eastwood D.C."/>
            <person name="Martin F."/>
            <person name="Cullen D."/>
            <person name="Grigoriev I.V."/>
            <person name="Hibbett D.S."/>
        </authorList>
    </citation>
    <scope>NUCLEOTIDE SEQUENCE [LARGE SCALE GENOMIC DNA]</scope>
    <source>
        <strain evidence="2 3">MD-104</strain>
    </source>
</reference>
<feature type="compositionally biased region" description="Basic and acidic residues" evidence="1">
    <location>
        <begin position="330"/>
        <end position="342"/>
    </location>
</feature>
<dbReference type="AlphaFoldDB" id="A0A2H3JVB0"/>
<feature type="region of interest" description="Disordered" evidence="1">
    <location>
        <begin position="130"/>
        <end position="354"/>
    </location>
</feature>
<feature type="compositionally biased region" description="Basic and acidic residues" evidence="1">
    <location>
        <begin position="172"/>
        <end position="253"/>
    </location>
</feature>
<feature type="compositionally biased region" description="Low complexity" evidence="1">
    <location>
        <begin position="254"/>
        <end position="267"/>
    </location>
</feature>
<feature type="compositionally biased region" description="Polar residues" evidence="1">
    <location>
        <begin position="282"/>
        <end position="295"/>
    </location>
</feature>
<feature type="compositionally biased region" description="Basic residues" evidence="1">
    <location>
        <begin position="344"/>
        <end position="354"/>
    </location>
</feature>
<sequence>MSDNQLMNTANRMIARAVAALRAAPESMEGEDYTQWQTKFMEELAFNMGNFPYKVFELGYRLPELYSSMVAEYTQVRNDGEEFNKIRVHEGDARIASIQNLAPTVDPTRPLPVVEDLGPNQWWTADNTLAEAEGSSTAQPATRKRGREDSEEESTEKEGGKDGGLGGDEEEGTGRRGSEDEEQGRESSREPRDSREQSREPHDSHEPSHKPRDHRERSRGPRDRRERSCGPRDSREKSRETRDSREPGRKSRDTTTSTTVVSQTRSKSGTRPPKRQRPIHRSPSTARQSSGSESDSPPPARHSRSKGSNKGKGKKASKASGLKVPKPRPKFSDEAKRSDSTNRMHYRHQYTGKM</sequence>
<organism evidence="2 3">
    <name type="scientific">Wolfiporia cocos (strain MD-104)</name>
    <name type="common">Brown rot fungus</name>
    <dbReference type="NCBI Taxonomy" id="742152"/>
    <lineage>
        <taxon>Eukaryota</taxon>
        <taxon>Fungi</taxon>
        <taxon>Dikarya</taxon>
        <taxon>Basidiomycota</taxon>
        <taxon>Agaricomycotina</taxon>
        <taxon>Agaricomycetes</taxon>
        <taxon>Polyporales</taxon>
        <taxon>Phaeolaceae</taxon>
        <taxon>Wolfiporia</taxon>
    </lineage>
</organism>
<feature type="compositionally biased region" description="Basic residues" evidence="1">
    <location>
        <begin position="301"/>
        <end position="317"/>
    </location>
</feature>
<gene>
    <name evidence="2" type="ORF">WOLCODRAFT_159716</name>
</gene>
<evidence type="ECO:0000313" key="3">
    <source>
        <dbReference type="Proteomes" id="UP000218811"/>
    </source>
</evidence>
<dbReference type="EMBL" id="KB468097">
    <property type="protein sequence ID" value="PCH40654.1"/>
    <property type="molecule type" value="Genomic_DNA"/>
</dbReference>
<keyword evidence="3" id="KW-1185">Reference proteome</keyword>